<dbReference type="Proteomes" id="UP000237811">
    <property type="component" value="Unassembled WGS sequence"/>
</dbReference>
<comment type="caution">
    <text evidence="1">The sequence shown here is derived from an EMBL/GenBank/DDBJ whole genome shotgun (WGS) entry which is preliminary data.</text>
</comment>
<proteinExistence type="predicted"/>
<dbReference type="EMBL" id="PVFR01000017">
    <property type="protein sequence ID" value="PRE53068.1"/>
    <property type="molecule type" value="Genomic_DNA"/>
</dbReference>
<evidence type="ECO:0000313" key="2">
    <source>
        <dbReference type="Proteomes" id="UP000237811"/>
    </source>
</evidence>
<name>A0AB37AY31_9BURK</name>
<reference evidence="1 2" key="1">
    <citation type="submission" date="2018-03" db="EMBL/GenBank/DDBJ databases">
        <authorList>
            <person name="Nguyen K."/>
            <person name="Fouts D."/>
            <person name="Sutton G."/>
        </authorList>
    </citation>
    <scope>NUCLEOTIDE SEQUENCE [LARGE SCALE GENOMIC DNA]</scope>
    <source>
        <strain evidence="1 2">AU14328</strain>
    </source>
</reference>
<gene>
    <name evidence="1" type="ORF">C6P99_06335</name>
</gene>
<accession>A0AB37AY31</accession>
<protein>
    <submittedName>
        <fullName evidence="1">Uncharacterized protein</fullName>
    </submittedName>
</protein>
<sequence length="63" mass="6586">MPFTRLLDCRMDYADATALHARTAAGDSWGVVSQSASTTIRVPDGIATDKIEAASSRGFGAPT</sequence>
<organism evidence="1 2">
    <name type="scientific">Burkholderia multivorans</name>
    <dbReference type="NCBI Taxonomy" id="87883"/>
    <lineage>
        <taxon>Bacteria</taxon>
        <taxon>Pseudomonadati</taxon>
        <taxon>Pseudomonadota</taxon>
        <taxon>Betaproteobacteria</taxon>
        <taxon>Burkholderiales</taxon>
        <taxon>Burkholderiaceae</taxon>
        <taxon>Burkholderia</taxon>
        <taxon>Burkholderia cepacia complex</taxon>
    </lineage>
</organism>
<evidence type="ECO:0000313" key="1">
    <source>
        <dbReference type="EMBL" id="PRE53068.1"/>
    </source>
</evidence>
<dbReference type="AlphaFoldDB" id="A0AB37AY31"/>